<protein>
    <recommendedName>
        <fullName evidence="1">Integrase catalytic domain-containing protein</fullName>
    </recommendedName>
</protein>
<sequence>MHIGDDSFILWHKRLGHISKESVLKLSKAKLIPELNFTTATECVDCVKGKMTNFRKLDAKRCHDLLEIIHTDICGPFPTKTICGNSYFVNFIDDFSRFCYTYLLSEKSPVLDCFKIYKTEVEKQLGKTINIVRSNRGGEYFGRYSEAGQCKGPFAFYLEQQGIVAQYTTPRTPQQNGVSERRNRTLIGMVRSMMTRSKLPRFLWGEALKTTTYILNRVPCKAVSPHISKFGMGESLVLITSIFGDVKLRLEYTIQMRRNWTQGLNRATSLATQRNQKASNFIVPKLILEFKKLTMPGFLKIKML</sequence>
<comment type="caution">
    <text evidence="2">The sequence shown here is derived from an EMBL/GenBank/DDBJ whole genome shotgun (WGS) entry which is preliminary data.</text>
</comment>
<dbReference type="InterPro" id="IPR001584">
    <property type="entry name" value="Integrase_cat-core"/>
</dbReference>
<evidence type="ECO:0000259" key="1">
    <source>
        <dbReference type="PROSITE" id="PS50994"/>
    </source>
</evidence>
<dbReference type="InterPro" id="IPR036397">
    <property type="entry name" value="RNaseH_sf"/>
</dbReference>
<keyword evidence="3" id="KW-1185">Reference proteome</keyword>
<dbReference type="InterPro" id="IPR012337">
    <property type="entry name" value="RNaseH-like_sf"/>
</dbReference>
<dbReference type="GO" id="GO:0003676">
    <property type="term" value="F:nucleic acid binding"/>
    <property type="evidence" value="ECO:0007669"/>
    <property type="project" value="InterPro"/>
</dbReference>
<dbReference type="Gene3D" id="3.30.420.10">
    <property type="entry name" value="Ribonuclease H-like superfamily/Ribonuclease H"/>
    <property type="match status" value="1"/>
</dbReference>
<dbReference type="AlphaFoldDB" id="A0A540K9D7"/>
<dbReference type="PANTHER" id="PTHR42648:SF28">
    <property type="entry name" value="TRANSPOSON-ENCODED PROTEIN WITH RIBONUCLEASE H-LIKE AND RETROVIRUS ZINC FINGER-LIKE DOMAINS"/>
    <property type="match status" value="1"/>
</dbReference>
<evidence type="ECO:0000313" key="3">
    <source>
        <dbReference type="Proteomes" id="UP000315295"/>
    </source>
</evidence>
<dbReference type="Pfam" id="PF13976">
    <property type="entry name" value="gag_pre-integrs"/>
    <property type="match status" value="1"/>
</dbReference>
<feature type="domain" description="Integrase catalytic" evidence="1">
    <location>
        <begin position="59"/>
        <end position="242"/>
    </location>
</feature>
<dbReference type="PANTHER" id="PTHR42648">
    <property type="entry name" value="TRANSPOSASE, PUTATIVE-RELATED"/>
    <property type="match status" value="1"/>
</dbReference>
<dbReference type="GO" id="GO:0015074">
    <property type="term" value="P:DNA integration"/>
    <property type="evidence" value="ECO:0007669"/>
    <property type="project" value="InterPro"/>
</dbReference>
<dbReference type="InterPro" id="IPR039537">
    <property type="entry name" value="Retrotran_Ty1/copia-like"/>
</dbReference>
<dbReference type="Proteomes" id="UP000315295">
    <property type="component" value="Unassembled WGS sequence"/>
</dbReference>
<accession>A0A540K9D7</accession>
<gene>
    <name evidence="2" type="ORF">C1H46_043696</name>
</gene>
<dbReference type="Pfam" id="PF00665">
    <property type="entry name" value="rve"/>
    <property type="match status" value="1"/>
</dbReference>
<dbReference type="STRING" id="106549.A0A540K9D7"/>
<dbReference type="InterPro" id="IPR025724">
    <property type="entry name" value="GAG-pre-integrase_dom"/>
</dbReference>
<dbReference type="EMBL" id="VIEB01001687">
    <property type="protein sequence ID" value="TQD70770.1"/>
    <property type="molecule type" value="Genomic_DNA"/>
</dbReference>
<evidence type="ECO:0000313" key="2">
    <source>
        <dbReference type="EMBL" id="TQD70770.1"/>
    </source>
</evidence>
<dbReference type="SUPFAM" id="SSF53098">
    <property type="entry name" value="Ribonuclease H-like"/>
    <property type="match status" value="1"/>
</dbReference>
<reference evidence="2 3" key="1">
    <citation type="journal article" date="2019" name="G3 (Bethesda)">
        <title>Sequencing of a Wild Apple (Malus baccata) Genome Unravels the Differences Between Cultivated and Wild Apple Species Regarding Disease Resistance and Cold Tolerance.</title>
        <authorList>
            <person name="Chen X."/>
        </authorList>
    </citation>
    <scope>NUCLEOTIDE SEQUENCE [LARGE SCALE GENOMIC DNA]</scope>
    <source>
        <strain evidence="3">cv. Shandingzi</strain>
        <tissue evidence="2">Leaves</tissue>
    </source>
</reference>
<dbReference type="PROSITE" id="PS50994">
    <property type="entry name" value="INTEGRASE"/>
    <property type="match status" value="1"/>
</dbReference>
<name>A0A540K9D7_MALBA</name>
<organism evidence="2 3">
    <name type="scientific">Malus baccata</name>
    <name type="common">Siberian crab apple</name>
    <name type="synonym">Pyrus baccata</name>
    <dbReference type="NCBI Taxonomy" id="106549"/>
    <lineage>
        <taxon>Eukaryota</taxon>
        <taxon>Viridiplantae</taxon>
        <taxon>Streptophyta</taxon>
        <taxon>Embryophyta</taxon>
        <taxon>Tracheophyta</taxon>
        <taxon>Spermatophyta</taxon>
        <taxon>Magnoliopsida</taxon>
        <taxon>eudicotyledons</taxon>
        <taxon>Gunneridae</taxon>
        <taxon>Pentapetalae</taxon>
        <taxon>rosids</taxon>
        <taxon>fabids</taxon>
        <taxon>Rosales</taxon>
        <taxon>Rosaceae</taxon>
        <taxon>Amygdaloideae</taxon>
        <taxon>Maleae</taxon>
        <taxon>Malus</taxon>
    </lineage>
</organism>
<proteinExistence type="predicted"/>